<dbReference type="InterPro" id="IPR050482">
    <property type="entry name" value="Sensor_HK_TwoCompSys"/>
</dbReference>
<evidence type="ECO:0000256" key="5">
    <source>
        <dbReference type="ARBA" id="ARBA00022741"/>
    </source>
</evidence>
<keyword evidence="9" id="KW-1133">Transmembrane helix</keyword>
<dbReference type="GO" id="GO:0005524">
    <property type="term" value="F:ATP binding"/>
    <property type="evidence" value="ECO:0007669"/>
    <property type="project" value="UniProtKB-KW"/>
</dbReference>
<dbReference type="GO" id="GO:0046983">
    <property type="term" value="F:protein dimerization activity"/>
    <property type="evidence" value="ECO:0007669"/>
    <property type="project" value="InterPro"/>
</dbReference>
<keyword evidence="9" id="KW-0812">Transmembrane</keyword>
<dbReference type="InterPro" id="IPR003594">
    <property type="entry name" value="HATPase_dom"/>
</dbReference>
<name>A0A934KBM8_9BACT</name>
<dbReference type="InterPro" id="IPR036890">
    <property type="entry name" value="HATPase_C_sf"/>
</dbReference>
<feature type="transmembrane region" description="Helical" evidence="9">
    <location>
        <begin position="317"/>
        <end position="337"/>
    </location>
</feature>
<proteinExistence type="predicted"/>
<dbReference type="PROSITE" id="PS50109">
    <property type="entry name" value="HIS_KIN"/>
    <property type="match status" value="1"/>
</dbReference>
<dbReference type="SMART" id="SM00387">
    <property type="entry name" value="HATPase_c"/>
    <property type="match status" value="1"/>
</dbReference>
<dbReference type="Pfam" id="PF07730">
    <property type="entry name" value="HisKA_3"/>
    <property type="match status" value="1"/>
</dbReference>
<evidence type="ECO:0000256" key="8">
    <source>
        <dbReference type="ARBA" id="ARBA00023012"/>
    </source>
</evidence>
<feature type="transmembrane region" description="Helical" evidence="9">
    <location>
        <begin position="196"/>
        <end position="217"/>
    </location>
</feature>
<keyword evidence="9" id="KW-0472">Membrane</keyword>
<sequence>MIGTTETRTTTRLAWVICVVAIGVSAAALWLHVLNAGVDGKGITDGWANRVLVAPLPAVMGGLIASRRPRNPVGWLLLGGVTFESVAGLLGEYALYGRTTAPSSLPGTAAAIWLSTFIWAPAVAALVLMVLVFPDGRLPSSARRWRIVAAAAVAASAALLVSTALTPYPAATARPPGFAGLDHPLSGFGMKLADPIGVLGALLLLASATGALWAIVLRFRRSRGVERDQIAWVVYAAWIPMALLAANLLPVRIPSVVGPVGVSAFSVAVAIAVLRHRLLDIQVVVSRTFVLGVLIVVLATLYIGVVQEASILLRGQLAAAPSVLATAAVAIAFAPLYQLLQHAANRLLFGDRGNAGAVMERVGRSIQAPDDVSDVLQALSTTLVAALKLREARIELTSAETSAPASEVSALVTPLIVQGEQVGRVVVVPRYGERLHSADRHLLSVLSPHLAMVVSAVQLGKDLQRSRELLVTSREDERRRIRGDLHDGLGPTLAGVAMQVEAAVGLVTSDPVAAAKQLAVTQNHVEAAIADIRRLVEGLRPPALDELGLVPAIRHQVATLSERSSDGRPSLDVVVEAQGELSGLPAAVEVAAYRIAGEAVTNVVRHAAATWCTVRLECRDSLRIEVADDGRGIGVHRNGRKGVGMLSMGQRVAELGGTLQIESADAGGTIVTAVLPLGAVAG</sequence>
<feature type="transmembrane region" description="Helical" evidence="9">
    <location>
        <begin position="229"/>
        <end position="250"/>
    </location>
</feature>
<protein>
    <recommendedName>
        <fullName evidence="2">histidine kinase</fullName>
        <ecNumber evidence="2">2.7.13.3</ecNumber>
    </recommendedName>
</protein>
<dbReference type="PANTHER" id="PTHR24421">
    <property type="entry name" value="NITRATE/NITRITE SENSOR PROTEIN NARX-RELATED"/>
    <property type="match status" value="1"/>
</dbReference>
<dbReference type="RefSeq" id="WP_338176211.1">
    <property type="nucleotide sequence ID" value="NZ_JAEKNQ010000009.1"/>
</dbReference>
<feature type="domain" description="Histidine kinase" evidence="10">
    <location>
        <begin position="594"/>
        <end position="679"/>
    </location>
</feature>
<dbReference type="Gene3D" id="3.30.565.10">
    <property type="entry name" value="Histidine kinase-like ATPase, C-terminal domain"/>
    <property type="match status" value="1"/>
</dbReference>
<dbReference type="Pfam" id="PF02518">
    <property type="entry name" value="HATPase_c"/>
    <property type="match status" value="1"/>
</dbReference>
<dbReference type="Proteomes" id="UP000620075">
    <property type="component" value="Unassembled WGS sequence"/>
</dbReference>
<keyword evidence="3" id="KW-0597">Phosphoprotein</keyword>
<feature type="transmembrane region" description="Helical" evidence="9">
    <location>
        <begin position="12"/>
        <end position="35"/>
    </location>
</feature>
<feature type="transmembrane region" description="Helical" evidence="9">
    <location>
        <begin position="256"/>
        <end position="274"/>
    </location>
</feature>
<feature type="transmembrane region" description="Helical" evidence="9">
    <location>
        <begin position="286"/>
        <end position="305"/>
    </location>
</feature>
<dbReference type="EMBL" id="JAEKNQ010000009">
    <property type="protein sequence ID" value="MBJ7601840.1"/>
    <property type="molecule type" value="Genomic_DNA"/>
</dbReference>
<keyword evidence="6" id="KW-0418">Kinase</keyword>
<evidence type="ECO:0000256" key="1">
    <source>
        <dbReference type="ARBA" id="ARBA00000085"/>
    </source>
</evidence>
<keyword evidence="5" id="KW-0547">Nucleotide-binding</keyword>
<evidence type="ECO:0000256" key="3">
    <source>
        <dbReference type="ARBA" id="ARBA00022553"/>
    </source>
</evidence>
<keyword evidence="4" id="KW-0808">Transferase</keyword>
<keyword evidence="8" id="KW-0902">Two-component regulatory system</keyword>
<dbReference type="Gene3D" id="1.20.5.1930">
    <property type="match status" value="1"/>
</dbReference>
<feature type="transmembrane region" description="Helical" evidence="9">
    <location>
        <begin position="110"/>
        <end position="133"/>
    </location>
</feature>
<keyword evidence="7" id="KW-0067">ATP-binding</keyword>
<dbReference type="SUPFAM" id="SSF55874">
    <property type="entry name" value="ATPase domain of HSP90 chaperone/DNA topoisomerase II/histidine kinase"/>
    <property type="match status" value="1"/>
</dbReference>
<dbReference type="AlphaFoldDB" id="A0A934KBM8"/>
<dbReference type="GO" id="GO:0016020">
    <property type="term" value="C:membrane"/>
    <property type="evidence" value="ECO:0007669"/>
    <property type="project" value="InterPro"/>
</dbReference>
<evidence type="ECO:0000256" key="9">
    <source>
        <dbReference type="SAM" id="Phobius"/>
    </source>
</evidence>
<evidence type="ECO:0000313" key="12">
    <source>
        <dbReference type="Proteomes" id="UP000620075"/>
    </source>
</evidence>
<organism evidence="11 12">
    <name type="scientific">Candidatus Dormiibacter inghamiae</name>
    <dbReference type="NCBI Taxonomy" id="3127013"/>
    <lineage>
        <taxon>Bacteria</taxon>
        <taxon>Bacillati</taxon>
        <taxon>Candidatus Dormiibacterota</taxon>
        <taxon>Candidatus Dormibacteria</taxon>
        <taxon>Candidatus Dormibacterales</taxon>
        <taxon>Candidatus Dormibacteraceae</taxon>
        <taxon>Candidatus Dormiibacter</taxon>
    </lineage>
</organism>
<evidence type="ECO:0000259" key="10">
    <source>
        <dbReference type="PROSITE" id="PS50109"/>
    </source>
</evidence>
<evidence type="ECO:0000256" key="2">
    <source>
        <dbReference type="ARBA" id="ARBA00012438"/>
    </source>
</evidence>
<feature type="transmembrane region" description="Helical" evidence="9">
    <location>
        <begin position="47"/>
        <end position="66"/>
    </location>
</feature>
<dbReference type="EC" id="2.7.13.3" evidence="2"/>
<feature type="transmembrane region" description="Helical" evidence="9">
    <location>
        <begin position="145"/>
        <end position="165"/>
    </location>
</feature>
<reference evidence="11 12" key="1">
    <citation type="submission" date="2020-10" db="EMBL/GenBank/DDBJ databases">
        <title>Ca. Dormibacterota MAGs.</title>
        <authorList>
            <person name="Montgomery K."/>
        </authorList>
    </citation>
    <scope>NUCLEOTIDE SEQUENCE [LARGE SCALE GENOMIC DNA]</scope>
    <source>
        <strain evidence="11">SC8811_S16_3</strain>
    </source>
</reference>
<feature type="transmembrane region" description="Helical" evidence="9">
    <location>
        <begin position="73"/>
        <end position="90"/>
    </location>
</feature>
<accession>A0A934KBM8</accession>
<comment type="caution">
    <text evidence="11">The sequence shown here is derived from an EMBL/GenBank/DDBJ whole genome shotgun (WGS) entry which is preliminary data.</text>
</comment>
<dbReference type="PANTHER" id="PTHR24421:SF10">
    <property type="entry name" value="NITRATE_NITRITE SENSOR PROTEIN NARQ"/>
    <property type="match status" value="1"/>
</dbReference>
<dbReference type="CDD" id="cd16917">
    <property type="entry name" value="HATPase_UhpB-NarQ-NarX-like"/>
    <property type="match status" value="1"/>
</dbReference>
<gene>
    <name evidence="11" type="ORF">JF888_01370</name>
</gene>
<evidence type="ECO:0000256" key="4">
    <source>
        <dbReference type="ARBA" id="ARBA00022679"/>
    </source>
</evidence>
<dbReference type="InterPro" id="IPR005467">
    <property type="entry name" value="His_kinase_dom"/>
</dbReference>
<evidence type="ECO:0000256" key="7">
    <source>
        <dbReference type="ARBA" id="ARBA00022840"/>
    </source>
</evidence>
<comment type="catalytic activity">
    <reaction evidence="1">
        <text>ATP + protein L-histidine = ADP + protein N-phospho-L-histidine.</text>
        <dbReference type="EC" id="2.7.13.3"/>
    </reaction>
</comment>
<evidence type="ECO:0000313" key="11">
    <source>
        <dbReference type="EMBL" id="MBJ7601840.1"/>
    </source>
</evidence>
<dbReference type="InterPro" id="IPR011712">
    <property type="entry name" value="Sig_transdc_His_kin_sub3_dim/P"/>
</dbReference>
<dbReference type="GO" id="GO:0000155">
    <property type="term" value="F:phosphorelay sensor kinase activity"/>
    <property type="evidence" value="ECO:0007669"/>
    <property type="project" value="InterPro"/>
</dbReference>
<evidence type="ECO:0000256" key="6">
    <source>
        <dbReference type="ARBA" id="ARBA00022777"/>
    </source>
</evidence>